<organism evidence="2 3">
    <name type="scientific">Sphingobium olei</name>
    <dbReference type="NCBI Taxonomy" id="420955"/>
    <lineage>
        <taxon>Bacteria</taxon>
        <taxon>Pseudomonadati</taxon>
        <taxon>Pseudomonadota</taxon>
        <taxon>Alphaproteobacteria</taxon>
        <taxon>Sphingomonadales</taxon>
        <taxon>Sphingomonadaceae</taxon>
        <taxon>Sphingobium</taxon>
    </lineage>
</organism>
<dbReference type="EMBL" id="JBHTLS010000005">
    <property type="protein sequence ID" value="MFD1103411.1"/>
    <property type="molecule type" value="Genomic_DNA"/>
</dbReference>
<feature type="transmembrane region" description="Helical" evidence="1">
    <location>
        <begin position="127"/>
        <end position="151"/>
    </location>
</feature>
<feature type="transmembrane region" description="Helical" evidence="1">
    <location>
        <begin position="203"/>
        <end position="224"/>
    </location>
</feature>
<dbReference type="Gene3D" id="1.20.1530.20">
    <property type="match status" value="1"/>
</dbReference>
<keyword evidence="1" id="KW-1133">Transmembrane helix</keyword>
<accession>A0ABW3NSU4</accession>
<feature type="transmembrane region" description="Helical" evidence="1">
    <location>
        <begin position="157"/>
        <end position="182"/>
    </location>
</feature>
<dbReference type="Pfam" id="PF13593">
    <property type="entry name" value="SBF_like"/>
    <property type="match status" value="1"/>
</dbReference>
<proteinExistence type="predicted"/>
<evidence type="ECO:0000313" key="2">
    <source>
        <dbReference type="EMBL" id="MFD1103411.1"/>
    </source>
</evidence>
<comment type="caution">
    <text evidence="2">The sequence shown here is derived from an EMBL/GenBank/DDBJ whole genome shotgun (WGS) entry which is preliminary data.</text>
</comment>
<feature type="transmembrane region" description="Helical" evidence="1">
    <location>
        <begin position="230"/>
        <end position="251"/>
    </location>
</feature>
<keyword evidence="1" id="KW-0812">Transmembrane</keyword>
<keyword evidence="1" id="KW-0472">Membrane</keyword>
<dbReference type="Proteomes" id="UP001597203">
    <property type="component" value="Unassembled WGS sequence"/>
</dbReference>
<dbReference type="InterPro" id="IPR038770">
    <property type="entry name" value="Na+/solute_symporter_sf"/>
</dbReference>
<dbReference type="PANTHER" id="PTHR18640:SF5">
    <property type="entry name" value="SODIUM_BILE ACID COTRANSPORTER 7"/>
    <property type="match status" value="1"/>
</dbReference>
<dbReference type="RefSeq" id="WP_380908313.1">
    <property type="nucleotide sequence ID" value="NZ_JBHTLS010000005.1"/>
</dbReference>
<dbReference type="InterPro" id="IPR016833">
    <property type="entry name" value="Put_Na-Bile_cotransptr"/>
</dbReference>
<sequence length="329" mass="34455">MNRLRQALDPFLLLLIATVALASVLPARGQGARIADGLADAGIVLLFFLHGAKLSRGAIWGGAKAWKLHLATLGTTFVAFPLMGLIIGRVGLVPADMRAGLLFLTLLPSTVQSSIAFTAIARGNVAAAVVSASFSNLLGIVVTPLLVALLMQRSGTGGLISLSSVEGILSQLLLPFVVGHLLRPWIGGFVDRHKAMLGRVDRGSILLVVYAAFSAAVVEGLWSKVSAEELTVLAAICVALLIAILLFTYAVGRMLGLSREDAIVLQFCGSKKSLASGVPIAGVLFPASAAGPILLPVMLFHQIQLMACAWLARRYGSQADGKRDSEVDS</sequence>
<feature type="transmembrane region" description="Helical" evidence="1">
    <location>
        <begin position="263"/>
        <end position="287"/>
    </location>
</feature>
<name>A0ABW3NSU4_9SPHN</name>
<feature type="transmembrane region" description="Helical" evidence="1">
    <location>
        <begin position="99"/>
        <end position="120"/>
    </location>
</feature>
<feature type="transmembrane region" description="Helical" evidence="1">
    <location>
        <begin position="41"/>
        <end position="61"/>
    </location>
</feature>
<keyword evidence="3" id="KW-1185">Reference proteome</keyword>
<feature type="transmembrane region" description="Helical" evidence="1">
    <location>
        <begin position="68"/>
        <end position="87"/>
    </location>
</feature>
<dbReference type="PIRSF" id="PIRSF026166">
    <property type="entry name" value="UCP026166"/>
    <property type="match status" value="1"/>
</dbReference>
<reference evidence="3" key="1">
    <citation type="journal article" date="2019" name="Int. J. Syst. Evol. Microbiol.">
        <title>The Global Catalogue of Microorganisms (GCM) 10K type strain sequencing project: providing services to taxonomists for standard genome sequencing and annotation.</title>
        <authorList>
            <consortium name="The Broad Institute Genomics Platform"/>
            <consortium name="The Broad Institute Genome Sequencing Center for Infectious Disease"/>
            <person name="Wu L."/>
            <person name="Ma J."/>
        </authorList>
    </citation>
    <scope>NUCLEOTIDE SEQUENCE [LARGE SCALE GENOMIC DNA]</scope>
    <source>
        <strain evidence="3">CCUG 54329</strain>
    </source>
</reference>
<evidence type="ECO:0000313" key="3">
    <source>
        <dbReference type="Proteomes" id="UP001597203"/>
    </source>
</evidence>
<protein>
    <submittedName>
        <fullName evidence="2">Bile acid:sodium symporter family protein</fullName>
    </submittedName>
</protein>
<dbReference type="PANTHER" id="PTHR18640">
    <property type="entry name" value="SOLUTE CARRIER FAMILY 10 MEMBER 7"/>
    <property type="match status" value="1"/>
</dbReference>
<gene>
    <name evidence="2" type="ORF">ACFQ24_00580</name>
</gene>
<evidence type="ECO:0000256" key="1">
    <source>
        <dbReference type="SAM" id="Phobius"/>
    </source>
</evidence>